<name>A0AAE0CLI7_9ROSI</name>
<dbReference type="PANTHER" id="PTHR31087:SF95">
    <property type="entry name" value="EXPRESSED PROTEIN"/>
    <property type="match status" value="1"/>
</dbReference>
<proteinExistence type="inferred from homology"/>
<feature type="region of interest" description="Disordered" evidence="2">
    <location>
        <begin position="157"/>
        <end position="176"/>
    </location>
</feature>
<evidence type="ECO:0000313" key="3">
    <source>
        <dbReference type="EMBL" id="KAK2655539.1"/>
    </source>
</evidence>
<evidence type="ECO:0000256" key="2">
    <source>
        <dbReference type="SAM" id="MobiDB-lite"/>
    </source>
</evidence>
<evidence type="ECO:0000313" key="4">
    <source>
        <dbReference type="Proteomes" id="UP001280121"/>
    </source>
</evidence>
<dbReference type="InterPro" id="IPR007612">
    <property type="entry name" value="LOR"/>
</dbReference>
<keyword evidence="4" id="KW-1185">Reference proteome</keyword>
<dbReference type="InterPro" id="IPR038595">
    <property type="entry name" value="LOR_sf"/>
</dbReference>
<organism evidence="3 4">
    <name type="scientific">Dipteronia dyeriana</name>
    <dbReference type="NCBI Taxonomy" id="168575"/>
    <lineage>
        <taxon>Eukaryota</taxon>
        <taxon>Viridiplantae</taxon>
        <taxon>Streptophyta</taxon>
        <taxon>Embryophyta</taxon>
        <taxon>Tracheophyta</taxon>
        <taxon>Spermatophyta</taxon>
        <taxon>Magnoliopsida</taxon>
        <taxon>eudicotyledons</taxon>
        <taxon>Gunneridae</taxon>
        <taxon>Pentapetalae</taxon>
        <taxon>rosids</taxon>
        <taxon>malvids</taxon>
        <taxon>Sapindales</taxon>
        <taxon>Sapindaceae</taxon>
        <taxon>Hippocastanoideae</taxon>
        <taxon>Acereae</taxon>
        <taxon>Dipteronia</taxon>
    </lineage>
</organism>
<reference evidence="3" key="1">
    <citation type="journal article" date="2023" name="Plant J.">
        <title>Genome sequences and population genomics provide insights into the demographic history, inbreeding, and mutation load of two 'living fossil' tree species of Dipteronia.</title>
        <authorList>
            <person name="Feng Y."/>
            <person name="Comes H.P."/>
            <person name="Chen J."/>
            <person name="Zhu S."/>
            <person name="Lu R."/>
            <person name="Zhang X."/>
            <person name="Li P."/>
            <person name="Qiu J."/>
            <person name="Olsen K.M."/>
            <person name="Qiu Y."/>
        </authorList>
    </citation>
    <scope>NUCLEOTIDE SEQUENCE</scope>
    <source>
        <strain evidence="3">KIB01</strain>
    </source>
</reference>
<dbReference type="InterPro" id="IPR025659">
    <property type="entry name" value="Tubby-like_C"/>
</dbReference>
<dbReference type="Proteomes" id="UP001280121">
    <property type="component" value="Unassembled WGS sequence"/>
</dbReference>
<dbReference type="AlphaFoldDB" id="A0AAE0CLI7"/>
<dbReference type="EMBL" id="JANJYI010000003">
    <property type="protein sequence ID" value="KAK2655539.1"/>
    <property type="molecule type" value="Genomic_DNA"/>
</dbReference>
<sequence length="252" mass="27882">MSKIHPSSRLCSGNNLLLREKEEEDMRPCVLTVWKRSSMSFQGTDGFTVFDKQGRLVFRVDNYSRSSRCAAAGGLLLMDGAGNALLSLKPQPLQILSMQYRWSGYREEDVCGKIKRSSSPPPPPSSSGMSKVFTMRSSSFLFHGAKDRAAEVFMMGSDSGPTRRRKQAQHSSTPPDFKIEGCFRSRNCIIRTANGDLVAKIARKRAANSTILLTDDVFTLVVHPGYGTDLVMAFVVILDRISSKPYTPVLCS</sequence>
<gene>
    <name evidence="3" type="ORF">Ddye_008591</name>
</gene>
<dbReference type="SUPFAM" id="SSF54518">
    <property type="entry name" value="Tubby C-terminal domain-like"/>
    <property type="match status" value="1"/>
</dbReference>
<dbReference type="Gene3D" id="2.40.160.200">
    <property type="entry name" value="LURP1-related"/>
    <property type="match status" value="1"/>
</dbReference>
<comment type="similarity">
    <text evidence="1">Belongs to the LOR family.</text>
</comment>
<dbReference type="PANTHER" id="PTHR31087">
    <property type="match status" value="1"/>
</dbReference>
<evidence type="ECO:0000256" key="1">
    <source>
        <dbReference type="ARBA" id="ARBA00005437"/>
    </source>
</evidence>
<comment type="caution">
    <text evidence="3">The sequence shown here is derived from an EMBL/GenBank/DDBJ whole genome shotgun (WGS) entry which is preliminary data.</text>
</comment>
<dbReference type="Pfam" id="PF04525">
    <property type="entry name" value="LOR"/>
    <property type="match status" value="1"/>
</dbReference>
<accession>A0AAE0CLI7</accession>
<protein>
    <submittedName>
        <fullName evidence="3">Uncharacterized protein</fullName>
    </submittedName>
</protein>